<accession>A0A1S1NPH7</accession>
<dbReference type="GO" id="GO:0006654">
    <property type="term" value="P:phosphatidic acid biosynthetic process"/>
    <property type="evidence" value="ECO:0007669"/>
    <property type="project" value="TreeGrafter"/>
</dbReference>
<sequence>MEPVFRALEIAAKTLVKTSGTTITYSGLDHIPPAGGAVIAINHTSYIDFLPAALAVHRRGRRMRFMIKAEMQQVRSVNFLIKHTKTIPVDRRAGAGAYAAAVEQLRAGEVIGVYPESTISRSFELKDFKSGAARMALEAQVPIVPLIVWGAQRIWTKDHPRTSLFRNKIPISVAVGPAVPPAGDVEQLGAALREEMSSVLDRVQRDYPHPAGAHWVPRRLGGSAPTLAEAKRLDEAELAERAARAGQQR</sequence>
<dbReference type="SMART" id="SM00563">
    <property type="entry name" value="PlsC"/>
    <property type="match status" value="1"/>
</dbReference>
<protein>
    <submittedName>
        <fullName evidence="4">1-acyl-sn-glycerol-3-phosphate acyltransferase</fullName>
        <ecNumber evidence="5">2.3.1.-</ecNumber>
    </submittedName>
</protein>
<dbReference type="PANTHER" id="PTHR10434">
    <property type="entry name" value="1-ACYL-SN-GLYCEROL-3-PHOSPHATE ACYLTRANSFERASE"/>
    <property type="match status" value="1"/>
</dbReference>
<dbReference type="Proteomes" id="UP000179734">
    <property type="component" value="Unassembled WGS sequence"/>
</dbReference>
<reference evidence="4 6" key="1">
    <citation type="submission" date="2016-10" db="EMBL/GenBank/DDBJ databases">
        <title>Genome sequence of Mycobacterium talmonii.</title>
        <authorList>
            <person name="Greninger A.L."/>
            <person name="Elliott B."/>
            <person name="Vasireddy S."/>
            <person name="Vasireddy R."/>
        </authorList>
    </citation>
    <scope>NUCLEOTIDE SEQUENCE [LARGE SCALE GENOMIC DNA]</scope>
    <source>
        <strain evidence="4">MO-5499</strain>
        <strain evidence="6">NE-TNMC-100812</strain>
    </source>
</reference>
<evidence type="ECO:0000313" key="6">
    <source>
        <dbReference type="Proteomes" id="UP000179734"/>
    </source>
</evidence>
<evidence type="ECO:0000313" key="5">
    <source>
        <dbReference type="EMBL" id="PQM49643.1"/>
    </source>
</evidence>
<dbReference type="AlphaFoldDB" id="A0A1S1NPH7"/>
<dbReference type="Proteomes" id="UP000238296">
    <property type="component" value="Unassembled WGS sequence"/>
</dbReference>
<organism evidence="4 6">
    <name type="scientific">Mycobacterium talmoniae</name>
    <dbReference type="NCBI Taxonomy" id="1858794"/>
    <lineage>
        <taxon>Bacteria</taxon>
        <taxon>Bacillati</taxon>
        <taxon>Actinomycetota</taxon>
        <taxon>Actinomycetes</taxon>
        <taxon>Mycobacteriales</taxon>
        <taxon>Mycobacteriaceae</taxon>
        <taxon>Mycobacterium</taxon>
    </lineage>
</organism>
<dbReference type="PANTHER" id="PTHR10434:SF55">
    <property type="entry name" value="POSSIBLE ACYLTRANSFERASE"/>
    <property type="match status" value="1"/>
</dbReference>
<dbReference type="GO" id="GO:0005886">
    <property type="term" value="C:plasma membrane"/>
    <property type="evidence" value="ECO:0007669"/>
    <property type="project" value="TreeGrafter"/>
</dbReference>
<dbReference type="InterPro" id="IPR002123">
    <property type="entry name" value="Plipid/glycerol_acylTrfase"/>
</dbReference>
<evidence type="ECO:0000313" key="4">
    <source>
        <dbReference type="EMBL" id="OHV04681.1"/>
    </source>
</evidence>
<dbReference type="CDD" id="cd07989">
    <property type="entry name" value="LPLAT_AGPAT-like"/>
    <property type="match status" value="1"/>
</dbReference>
<feature type="domain" description="Phospholipid/glycerol acyltransferase" evidence="3">
    <location>
        <begin position="37"/>
        <end position="151"/>
    </location>
</feature>
<evidence type="ECO:0000259" key="3">
    <source>
        <dbReference type="SMART" id="SM00563"/>
    </source>
</evidence>
<reference evidence="5" key="3">
    <citation type="submission" date="2018-01" db="EMBL/GenBank/DDBJ databases">
        <authorList>
            <person name="Gaut B.S."/>
            <person name="Morton B.R."/>
            <person name="Clegg M.T."/>
            <person name="Duvall M.R."/>
        </authorList>
    </citation>
    <scope>NUCLEOTIDE SEQUENCE</scope>
    <source>
        <strain evidence="5">ATCC BAA-2683</strain>
    </source>
</reference>
<comment type="caution">
    <text evidence="4">The sequence shown here is derived from an EMBL/GenBank/DDBJ whole genome shotgun (WGS) entry which is preliminary data.</text>
</comment>
<name>A0A1S1NPH7_9MYCO</name>
<keyword evidence="2 4" id="KW-0012">Acyltransferase</keyword>
<evidence type="ECO:0000256" key="2">
    <source>
        <dbReference type="ARBA" id="ARBA00023315"/>
    </source>
</evidence>
<dbReference type="RefSeq" id="WP_071024588.1">
    <property type="nucleotide sequence ID" value="NZ_MLQM01000033.1"/>
</dbReference>
<reference evidence="5 7" key="2">
    <citation type="journal article" date="2017" name="Int. J. Syst. Evol. Microbiol.">
        <title>Mycobacterium talmoniae sp. nov., a slowly growing mycobacterium isolated from human respiratory samples.</title>
        <authorList>
            <person name="Davidson R.M."/>
            <person name="DeGroote M.A."/>
            <person name="Marola J.L."/>
            <person name="Buss S."/>
            <person name="Jones V."/>
            <person name="McNeil M.R."/>
            <person name="Freifeld A.G."/>
            <person name="Elaine Epperson L."/>
            <person name="Hasan N.A."/>
            <person name="Jackson M."/>
            <person name="Iwen P.C."/>
            <person name="Salfinger M."/>
            <person name="Strong M."/>
        </authorList>
    </citation>
    <scope>NUCLEOTIDE SEQUENCE [LARGE SCALE GENOMIC DNA]</scope>
    <source>
        <strain evidence="5 7">ATCC BAA-2683</strain>
    </source>
</reference>
<dbReference type="EMBL" id="PPEA01000025">
    <property type="protein sequence ID" value="PQM49643.1"/>
    <property type="molecule type" value="Genomic_DNA"/>
</dbReference>
<keyword evidence="1 4" id="KW-0808">Transferase</keyword>
<gene>
    <name evidence="5" type="primary">plsC_1</name>
    <name evidence="4" type="ORF">BKN37_08920</name>
    <name evidence="5" type="ORF">C1Y40_00125</name>
</gene>
<keyword evidence="6" id="KW-1185">Reference proteome</keyword>
<dbReference type="EMBL" id="MLQM01000033">
    <property type="protein sequence ID" value="OHV04681.1"/>
    <property type="molecule type" value="Genomic_DNA"/>
</dbReference>
<dbReference type="SUPFAM" id="SSF69593">
    <property type="entry name" value="Glycerol-3-phosphate (1)-acyltransferase"/>
    <property type="match status" value="1"/>
</dbReference>
<evidence type="ECO:0000313" key="7">
    <source>
        <dbReference type="Proteomes" id="UP000238296"/>
    </source>
</evidence>
<dbReference type="GO" id="GO:0003841">
    <property type="term" value="F:1-acylglycerol-3-phosphate O-acyltransferase activity"/>
    <property type="evidence" value="ECO:0007669"/>
    <property type="project" value="TreeGrafter"/>
</dbReference>
<evidence type="ECO:0000256" key="1">
    <source>
        <dbReference type="ARBA" id="ARBA00022679"/>
    </source>
</evidence>
<proteinExistence type="predicted"/>
<dbReference type="EC" id="2.3.1.-" evidence="5"/>
<dbReference type="Pfam" id="PF01553">
    <property type="entry name" value="Acyltransferase"/>
    <property type="match status" value="1"/>
</dbReference>